<evidence type="ECO:0000313" key="7">
    <source>
        <dbReference type="Proteomes" id="UP001566132"/>
    </source>
</evidence>
<dbReference type="PIRSF" id="PIRSF000137">
    <property type="entry name" value="Alcohol_oxidase"/>
    <property type="match status" value="1"/>
</dbReference>
<dbReference type="Pfam" id="PF05199">
    <property type="entry name" value="GMC_oxred_C"/>
    <property type="match status" value="1"/>
</dbReference>
<feature type="domain" description="Glucose-methanol-choline oxidoreductase N-terminal" evidence="5">
    <location>
        <begin position="149"/>
        <end position="172"/>
    </location>
</feature>
<dbReference type="InterPro" id="IPR007867">
    <property type="entry name" value="GMC_OxRtase_C"/>
</dbReference>
<feature type="binding site" evidence="2">
    <location>
        <position position="155"/>
    </location>
    <ligand>
        <name>FAD</name>
        <dbReference type="ChEBI" id="CHEBI:57692"/>
    </ligand>
</feature>
<dbReference type="Gene3D" id="3.30.560.10">
    <property type="entry name" value="Glucose Oxidase, domain 3"/>
    <property type="match status" value="1"/>
</dbReference>
<feature type="binding site" evidence="2">
    <location>
        <begin position="77"/>
        <end position="78"/>
    </location>
    <ligand>
        <name>FAD</name>
        <dbReference type="ChEBI" id="CHEBI:57692"/>
    </ligand>
</feature>
<dbReference type="SUPFAM" id="SSF54373">
    <property type="entry name" value="FAD-linked reductases, C-terminal domain"/>
    <property type="match status" value="1"/>
</dbReference>
<dbReference type="Gene3D" id="3.50.50.60">
    <property type="entry name" value="FAD/NAD(P)-binding domain"/>
    <property type="match status" value="1"/>
</dbReference>
<dbReference type="PANTHER" id="PTHR11552:SF158">
    <property type="entry name" value="GH23626P-RELATED"/>
    <property type="match status" value="1"/>
</dbReference>
<evidence type="ECO:0000256" key="3">
    <source>
        <dbReference type="RuleBase" id="RU003968"/>
    </source>
</evidence>
<feature type="binding site" evidence="2">
    <location>
        <position position="288"/>
    </location>
    <ligand>
        <name>FAD</name>
        <dbReference type="ChEBI" id="CHEBI:57692"/>
    </ligand>
</feature>
<dbReference type="Proteomes" id="UP001566132">
    <property type="component" value="Unassembled WGS sequence"/>
</dbReference>
<dbReference type="Pfam" id="PF00732">
    <property type="entry name" value="GMC_oxred_N"/>
    <property type="match status" value="1"/>
</dbReference>
<evidence type="ECO:0000259" key="5">
    <source>
        <dbReference type="PROSITE" id="PS00623"/>
    </source>
</evidence>
<keyword evidence="4" id="KW-0732">Signal</keyword>
<evidence type="ECO:0000313" key="6">
    <source>
        <dbReference type="EMBL" id="KAL1502403.1"/>
    </source>
</evidence>
<reference evidence="6 7" key="1">
    <citation type="submission" date="2024-05" db="EMBL/GenBank/DDBJ databases">
        <title>Genetic variation in Jamaican populations of the coffee berry borer (Hypothenemus hampei).</title>
        <authorList>
            <person name="Errbii M."/>
            <person name="Myrie A."/>
        </authorList>
    </citation>
    <scope>NUCLEOTIDE SEQUENCE [LARGE SCALE GENOMIC DNA]</scope>
    <source>
        <strain evidence="6">JA-Hopewell-2020-01-JO</strain>
        <tissue evidence="6">Whole body</tissue>
    </source>
</reference>
<dbReference type="PANTHER" id="PTHR11552">
    <property type="entry name" value="GLUCOSE-METHANOL-CHOLINE GMC OXIDOREDUCTASE"/>
    <property type="match status" value="1"/>
</dbReference>
<accession>A0ABD1EUZ2</accession>
<dbReference type="EMBL" id="JBDJPC010000005">
    <property type="protein sequence ID" value="KAL1502403.1"/>
    <property type="molecule type" value="Genomic_DNA"/>
</dbReference>
<organism evidence="6 7">
    <name type="scientific">Hypothenemus hampei</name>
    <name type="common">Coffee berry borer</name>
    <dbReference type="NCBI Taxonomy" id="57062"/>
    <lineage>
        <taxon>Eukaryota</taxon>
        <taxon>Metazoa</taxon>
        <taxon>Ecdysozoa</taxon>
        <taxon>Arthropoda</taxon>
        <taxon>Hexapoda</taxon>
        <taxon>Insecta</taxon>
        <taxon>Pterygota</taxon>
        <taxon>Neoptera</taxon>
        <taxon>Endopterygota</taxon>
        <taxon>Coleoptera</taxon>
        <taxon>Polyphaga</taxon>
        <taxon>Cucujiformia</taxon>
        <taxon>Curculionidae</taxon>
        <taxon>Scolytinae</taxon>
        <taxon>Hypothenemus</taxon>
    </lineage>
</organism>
<comment type="caution">
    <text evidence="6">The sequence shown here is derived from an EMBL/GenBank/DDBJ whole genome shotgun (WGS) entry which is preliminary data.</text>
</comment>
<keyword evidence="7" id="KW-1185">Reference proteome</keyword>
<dbReference type="InterPro" id="IPR012132">
    <property type="entry name" value="GMC_OxRdtase"/>
</dbReference>
<proteinExistence type="inferred from homology"/>
<dbReference type="AlphaFoldDB" id="A0ABD1EUZ2"/>
<gene>
    <name evidence="6" type="ORF">ABEB36_007549</name>
</gene>
<evidence type="ECO:0000256" key="2">
    <source>
        <dbReference type="PIRSR" id="PIRSR000137-2"/>
    </source>
</evidence>
<sequence>MKRTVLKLFCAFLFIFTVHGSPFELLENYIENFQYNLDHLKTYLSSKPLAYSASRQLPEDHPKETEEYDFIIIGGGTSGSVLANRLSEIPEWKILLLEAGEAETDAAKVPTMHNCLKSPGSPLTWGYYSVPQNYSCLNEVEKRCFIPTAKALGGTTAINDMLYTRGNPRDYDLWADTGLKGWCSISLSPYFKNIEDAHFESKIDHSEHRYGGPIHLESPRDYSDMAKKFLESASSIGLSEIDLNGKNSLGIGIPQLMTKKGERFSAASAYLKPAEHRKNLIIKPKTHVTKIEISDHTKEARSVQFIHDGHLFSATASKEIILASGTINTAKLLLLSGIGPEEDLKHLKIQPVKDLKVGQNLIHHTVFPLTYLYNYPPSHEAEPPFYYSKEIDYLRNGKGPLTSNGVDLVGFIKTEYSKGRMLYPDVELLLTSSQHEELNSEQAKKKKINIYLILLHPKSRGTLNLQENSIDHPLIDLKDFSDPHDEDINTLVSAIRTVQKLMQHLHQRGMNLKQENVYNCTAYTEDSDDYWKCAIKHFSTSFGEITGSAPMGMDKDGHIGDSVVDLKLRVHGIEKLRIADDSVIPVSISGQLTAVKMVIGEKCADLIKEEWYK</sequence>
<dbReference type="InterPro" id="IPR000172">
    <property type="entry name" value="GMC_OxRdtase_N"/>
</dbReference>
<evidence type="ECO:0000256" key="1">
    <source>
        <dbReference type="ARBA" id="ARBA00010790"/>
    </source>
</evidence>
<feature type="chain" id="PRO_5044824059" description="Glucose-methanol-choline oxidoreductase N-terminal domain-containing protein" evidence="4">
    <location>
        <begin position="21"/>
        <end position="613"/>
    </location>
</feature>
<dbReference type="SUPFAM" id="SSF51905">
    <property type="entry name" value="FAD/NAD(P)-binding domain"/>
    <property type="match status" value="1"/>
</dbReference>
<feature type="signal peptide" evidence="4">
    <location>
        <begin position="1"/>
        <end position="20"/>
    </location>
</feature>
<keyword evidence="2 3" id="KW-0274">FAD</keyword>
<name>A0ABD1EUZ2_HYPHA</name>
<keyword evidence="3" id="KW-0285">Flavoprotein</keyword>
<dbReference type="InterPro" id="IPR036188">
    <property type="entry name" value="FAD/NAD-bd_sf"/>
</dbReference>
<evidence type="ECO:0000256" key="4">
    <source>
        <dbReference type="SAM" id="SignalP"/>
    </source>
</evidence>
<comment type="cofactor">
    <cofactor evidence="2">
        <name>FAD</name>
        <dbReference type="ChEBI" id="CHEBI:57692"/>
    </cofactor>
</comment>
<dbReference type="PROSITE" id="PS00623">
    <property type="entry name" value="GMC_OXRED_1"/>
    <property type="match status" value="1"/>
</dbReference>
<protein>
    <recommendedName>
        <fullName evidence="5">Glucose-methanol-choline oxidoreductase N-terminal domain-containing protein</fullName>
    </recommendedName>
</protein>
<comment type="similarity">
    <text evidence="1 3">Belongs to the GMC oxidoreductase family.</text>
</comment>